<evidence type="ECO:0000313" key="2">
    <source>
        <dbReference type="EMBL" id="MER5170993.1"/>
    </source>
</evidence>
<reference evidence="2 3" key="1">
    <citation type="submission" date="2024-06" db="EMBL/GenBank/DDBJ databases">
        <title>Thioclava kandeliae sp. nov. from a rhizosphere soil sample of Kandelia candel in a mangrove.</title>
        <authorList>
            <person name="Mu T."/>
        </authorList>
    </citation>
    <scope>NUCLEOTIDE SEQUENCE [LARGE SCALE GENOMIC DNA]</scope>
    <source>
        <strain evidence="2 3">CPCC 100088</strain>
    </source>
</reference>
<feature type="chain" id="PRO_5045650119" evidence="1">
    <location>
        <begin position="21"/>
        <end position="140"/>
    </location>
</feature>
<accession>A0ABV1SDK1</accession>
<evidence type="ECO:0000313" key="3">
    <source>
        <dbReference type="Proteomes" id="UP001438953"/>
    </source>
</evidence>
<evidence type="ECO:0000256" key="1">
    <source>
        <dbReference type="SAM" id="SignalP"/>
    </source>
</evidence>
<name>A0ABV1SDK1_9RHOB</name>
<dbReference type="Proteomes" id="UP001438953">
    <property type="component" value="Unassembled WGS sequence"/>
</dbReference>
<proteinExistence type="predicted"/>
<comment type="caution">
    <text evidence="2">The sequence shown here is derived from an EMBL/GenBank/DDBJ whole genome shotgun (WGS) entry which is preliminary data.</text>
</comment>
<sequence length="140" mass="15522">MIVRLAVMILVLASATGARAQGDRTQQLVGCLDVLSAYSSWLEHVEAMRMPGISSGFYGNTAREMARIDNGRYLLLTDLSRSQSREQMAIYFDTLATPRDGGWILLAPEDFAAVGQDMRHRVTLCGAIFLREQREAALAR</sequence>
<keyword evidence="3" id="KW-1185">Reference proteome</keyword>
<gene>
    <name evidence="2" type="ORF">VSX56_04320</name>
</gene>
<feature type="signal peptide" evidence="1">
    <location>
        <begin position="1"/>
        <end position="20"/>
    </location>
</feature>
<keyword evidence="1" id="KW-0732">Signal</keyword>
<dbReference type="EMBL" id="JAYWLC010000002">
    <property type="protein sequence ID" value="MER5170993.1"/>
    <property type="molecule type" value="Genomic_DNA"/>
</dbReference>
<organism evidence="2 3">
    <name type="scientific">Thioclava kandeliae</name>
    <dbReference type="NCBI Taxonomy" id="3070818"/>
    <lineage>
        <taxon>Bacteria</taxon>
        <taxon>Pseudomonadati</taxon>
        <taxon>Pseudomonadota</taxon>
        <taxon>Alphaproteobacteria</taxon>
        <taxon>Rhodobacterales</taxon>
        <taxon>Paracoccaceae</taxon>
        <taxon>Thioclava</taxon>
    </lineage>
</organism>
<dbReference type="RefSeq" id="WP_350935087.1">
    <property type="nucleotide sequence ID" value="NZ_JAYWLC010000002.1"/>
</dbReference>
<protein>
    <submittedName>
        <fullName evidence="2">Uncharacterized protein</fullName>
    </submittedName>
</protein>